<evidence type="ECO:0000259" key="1">
    <source>
        <dbReference type="Pfam" id="PF13649"/>
    </source>
</evidence>
<evidence type="ECO:0000313" key="3">
    <source>
        <dbReference type="Proteomes" id="UP000053611"/>
    </source>
</evidence>
<dbReference type="EMBL" id="KQ087177">
    <property type="protein sequence ID" value="KLT46360.1"/>
    <property type="molecule type" value="Genomic_DNA"/>
</dbReference>
<dbReference type="GeneID" id="28986851"/>
<organism evidence="2 3">
    <name type="scientific">Cutaneotrichosporon oleaginosum</name>
    <dbReference type="NCBI Taxonomy" id="879819"/>
    <lineage>
        <taxon>Eukaryota</taxon>
        <taxon>Fungi</taxon>
        <taxon>Dikarya</taxon>
        <taxon>Basidiomycota</taxon>
        <taxon>Agaricomycotina</taxon>
        <taxon>Tremellomycetes</taxon>
        <taxon>Trichosporonales</taxon>
        <taxon>Trichosporonaceae</taxon>
        <taxon>Cutaneotrichosporon</taxon>
    </lineage>
</organism>
<dbReference type="Proteomes" id="UP000053611">
    <property type="component" value="Unassembled WGS sequence"/>
</dbReference>
<keyword evidence="2" id="KW-0808">Transferase</keyword>
<gene>
    <name evidence="2" type="ORF">CC85DRAFT_324690</name>
</gene>
<dbReference type="GO" id="GO:0008168">
    <property type="term" value="F:methyltransferase activity"/>
    <property type="evidence" value="ECO:0007669"/>
    <property type="project" value="UniProtKB-KW"/>
</dbReference>
<dbReference type="STRING" id="879819.A0A0J0XZ67"/>
<dbReference type="RefSeq" id="XP_018282851.1">
    <property type="nucleotide sequence ID" value="XM_018426248.1"/>
</dbReference>
<dbReference type="GO" id="GO:0032259">
    <property type="term" value="P:methylation"/>
    <property type="evidence" value="ECO:0007669"/>
    <property type="project" value="UniProtKB-KW"/>
</dbReference>
<dbReference type="CDD" id="cd02440">
    <property type="entry name" value="AdoMet_MTases"/>
    <property type="match status" value="1"/>
</dbReference>
<dbReference type="PANTHER" id="PTHR43591">
    <property type="entry name" value="METHYLTRANSFERASE"/>
    <property type="match status" value="1"/>
</dbReference>
<reference evidence="2 3" key="1">
    <citation type="submission" date="2015-03" db="EMBL/GenBank/DDBJ databases">
        <title>Genomics and transcriptomics of the oil-accumulating basidiomycete yeast T. oleaginosus allow insights into substrate utilization and the diverse evolutionary trajectories of mating systems in fungi.</title>
        <authorList>
            <consortium name="DOE Joint Genome Institute"/>
            <person name="Kourist R."/>
            <person name="Kracht O."/>
            <person name="Bracharz F."/>
            <person name="Lipzen A."/>
            <person name="Nolan M."/>
            <person name="Ohm R."/>
            <person name="Grigoriev I."/>
            <person name="Sun S."/>
            <person name="Heitman J."/>
            <person name="Bruck T."/>
            <person name="Nowrousian M."/>
        </authorList>
    </citation>
    <scope>NUCLEOTIDE SEQUENCE [LARGE SCALE GENOMIC DNA]</scope>
    <source>
        <strain evidence="2 3">IBC0246</strain>
    </source>
</reference>
<dbReference type="AlphaFoldDB" id="A0A0J0XZ67"/>
<keyword evidence="3" id="KW-1185">Reference proteome</keyword>
<keyword evidence="2" id="KW-0489">Methyltransferase</keyword>
<sequence>MAPLIASRKAPMTNTSGHPALTALYNLGGQGDPKTVEKIYEQWASSYDSDILGDEQGYVGPQTAVRALVRAGVSPSAHILDAGCGTGLVGVHLAKAGYADVDGMDLSPAMLEQASKTGSYKALGTVDLTRDIPAPDAAYDGITCVGTLTHGHVGPRVLNEFVRVVKPNGVIVATVLDDIWEEDGFADEVNQLAKDNKVDVLGTDLEPYRAGAGVNARTLVMRRR</sequence>
<name>A0A0J0XZ67_9TREE</name>
<dbReference type="Pfam" id="PF13649">
    <property type="entry name" value="Methyltransf_25"/>
    <property type="match status" value="1"/>
</dbReference>
<dbReference type="InterPro" id="IPR029063">
    <property type="entry name" value="SAM-dependent_MTases_sf"/>
</dbReference>
<dbReference type="Gene3D" id="3.40.50.150">
    <property type="entry name" value="Vaccinia Virus protein VP39"/>
    <property type="match status" value="1"/>
</dbReference>
<dbReference type="OrthoDB" id="10017101at2759"/>
<proteinExistence type="predicted"/>
<dbReference type="PANTHER" id="PTHR43591:SF110">
    <property type="entry name" value="RHODANESE DOMAIN-CONTAINING PROTEIN"/>
    <property type="match status" value="1"/>
</dbReference>
<dbReference type="InterPro" id="IPR041698">
    <property type="entry name" value="Methyltransf_25"/>
</dbReference>
<dbReference type="SUPFAM" id="SSF53335">
    <property type="entry name" value="S-adenosyl-L-methionine-dependent methyltransferases"/>
    <property type="match status" value="1"/>
</dbReference>
<feature type="domain" description="Methyltransferase" evidence="1">
    <location>
        <begin position="79"/>
        <end position="169"/>
    </location>
</feature>
<protein>
    <submittedName>
        <fullName evidence="2">Methyltransferase domain-containing protein</fullName>
    </submittedName>
</protein>
<evidence type="ECO:0000313" key="2">
    <source>
        <dbReference type="EMBL" id="KLT46360.1"/>
    </source>
</evidence>
<accession>A0A0J0XZ67</accession>